<sequence length="156" mass="16877">MLIVDLAYPNDPNYAVNRRFLDYLAANGIDCRITTQGLLEVVGKRSYNTPVAAIAKLPTILLVRYCLKLVPDPATTPEYAGCSFDEVVAQIAQQMSLGDAVMAVQVAKFAPAATALVTWNAKHFRGKLTAPVLTPDEWLQQQSPPTVQSPPPGPTP</sequence>
<evidence type="ECO:0000256" key="1">
    <source>
        <dbReference type="SAM" id="MobiDB-lite"/>
    </source>
</evidence>
<organism evidence="2 3">
    <name type="scientific">Gemmata palustris</name>
    <dbReference type="NCBI Taxonomy" id="2822762"/>
    <lineage>
        <taxon>Bacteria</taxon>
        <taxon>Pseudomonadati</taxon>
        <taxon>Planctomycetota</taxon>
        <taxon>Planctomycetia</taxon>
        <taxon>Gemmatales</taxon>
        <taxon>Gemmataceae</taxon>
        <taxon>Gemmata</taxon>
    </lineage>
</organism>
<evidence type="ECO:0000313" key="3">
    <source>
        <dbReference type="Proteomes" id="UP000676565"/>
    </source>
</evidence>
<name>A0ABS5BW82_9BACT</name>
<accession>A0ABS5BW82</accession>
<dbReference type="RefSeq" id="WP_210657579.1">
    <property type="nucleotide sequence ID" value="NZ_JAGKQQ010000001.1"/>
</dbReference>
<feature type="region of interest" description="Disordered" evidence="1">
    <location>
        <begin position="135"/>
        <end position="156"/>
    </location>
</feature>
<proteinExistence type="predicted"/>
<feature type="compositionally biased region" description="Pro residues" evidence="1">
    <location>
        <begin position="147"/>
        <end position="156"/>
    </location>
</feature>
<keyword evidence="3" id="KW-1185">Reference proteome</keyword>
<gene>
    <name evidence="2" type="ORF">J8F10_22300</name>
</gene>
<protein>
    <recommendedName>
        <fullName evidence="4">PIN domain-containing protein</fullName>
    </recommendedName>
</protein>
<evidence type="ECO:0008006" key="4">
    <source>
        <dbReference type="Google" id="ProtNLM"/>
    </source>
</evidence>
<dbReference type="SUPFAM" id="SSF88723">
    <property type="entry name" value="PIN domain-like"/>
    <property type="match status" value="1"/>
</dbReference>
<dbReference type="EMBL" id="JAGKQQ010000001">
    <property type="protein sequence ID" value="MBP3957996.1"/>
    <property type="molecule type" value="Genomic_DNA"/>
</dbReference>
<evidence type="ECO:0000313" key="2">
    <source>
        <dbReference type="EMBL" id="MBP3957996.1"/>
    </source>
</evidence>
<dbReference type="Proteomes" id="UP000676565">
    <property type="component" value="Unassembled WGS sequence"/>
</dbReference>
<dbReference type="InterPro" id="IPR029060">
    <property type="entry name" value="PIN-like_dom_sf"/>
</dbReference>
<comment type="caution">
    <text evidence="2">The sequence shown here is derived from an EMBL/GenBank/DDBJ whole genome shotgun (WGS) entry which is preliminary data.</text>
</comment>
<reference evidence="2 3" key="1">
    <citation type="submission" date="2021-04" db="EMBL/GenBank/DDBJ databases">
        <authorList>
            <person name="Ivanova A."/>
        </authorList>
    </citation>
    <scope>NUCLEOTIDE SEQUENCE [LARGE SCALE GENOMIC DNA]</scope>
    <source>
        <strain evidence="2 3">G18</strain>
    </source>
</reference>